<dbReference type="Proteomes" id="UP000177281">
    <property type="component" value="Unassembled WGS sequence"/>
</dbReference>
<evidence type="ECO:0000259" key="7">
    <source>
        <dbReference type="Pfam" id="PF04138"/>
    </source>
</evidence>
<gene>
    <name evidence="8" type="ORF">A3B10_01250</name>
</gene>
<evidence type="ECO:0000256" key="5">
    <source>
        <dbReference type="ARBA" id="ARBA00023136"/>
    </source>
</evidence>
<protein>
    <recommendedName>
        <fullName evidence="7">GtrA/DPMS transmembrane domain-containing protein</fullName>
    </recommendedName>
</protein>
<organism evidence="8 9">
    <name type="scientific">Candidatus Doudnabacteria bacterium RIFCSPLOWO2_01_FULL_44_21</name>
    <dbReference type="NCBI Taxonomy" id="1817841"/>
    <lineage>
        <taxon>Bacteria</taxon>
        <taxon>Candidatus Doudnaibacteriota</taxon>
    </lineage>
</organism>
<keyword evidence="5 6" id="KW-0472">Membrane</keyword>
<dbReference type="EMBL" id="MFFB01000018">
    <property type="protein sequence ID" value="OGE94410.1"/>
    <property type="molecule type" value="Genomic_DNA"/>
</dbReference>
<evidence type="ECO:0000256" key="2">
    <source>
        <dbReference type="ARBA" id="ARBA00009399"/>
    </source>
</evidence>
<evidence type="ECO:0000256" key="3">
    <source>
        <dbReference type="ARBA" id="ARBA00022692"/>
    </source>
</evidence>
<proteinExistence type="inferred from homology"/>
<dbReference type="AlphaFoldDB" id="A0A1F5PXT9"/>
<evidence type="ECO:0000256" key="6">
    <source>
        <dbReference type="SAM" id="Phobius"/>
    </source>
</evidence>
<comment type="caution">
    <text evidence="8">The sequence shown here is derived from an EMBL/GenBank/DDBJ whole genome shotgun (WGS) entry which is preliminary data.</text>
</comment>
<dbReference type="PANTHER" id="PTHR38459">
    <property type="entry name" value="PROPHAGE BACTOPRENOL-LINKED GLUCOSE TRANSLOCASE HOMOLOG"/>
    <property type="match status" value="1"/>
</dbReference>
<dbReference type="GO" id="GO:0005886">
    <property type="term" value="C:plasma membrane"/>
    <property type="evidence" value="ECO:0007669"/>
    <property type="project" value="TreeGrafter"/>
</dbReference>
<feature type="transmembrane region" description="Helical" evidence="6">
    <location>
        <begin position="83"/>
        <end position="103"/>
    </location>
</feature>
<keyword evidence="3 6" id="KW-0812">Transmembrane</keyword>
<feature type="transmembrane region" description="Helical" evidence="6">
    <location>
        <begin position="12"/>
        <end position="33"/>
    </location>
</feature>
<evidence type="ECO:0000313" key="9">
    <source>
        <dbReference type="Proteomes" id="UP000177281"/>
    </source>
</evidence>
<keyword evidence="4 6" id="KW-1133">Transmembrane helix</keyword>
<comment type="similarity">
    <text evidence="2">Belongs to the GtrA family.</text>
</comment>
<feature type="transmembrane region" description="Helical" evidence="6">
    <location>
        <begin position="123"/>
        <end position="142"/>
    </location>
</feature>
<dbReference type="Pfam" id="PF04138">
    <property type="entry name" value="GtrA_DPMS_TM"/>
    <property type="match status" value="1"/>
</dbReference>
<dbReference type="STRING" id="1817841.A3B10_01250"/>
<dbReference type="InterPro" id="IPR007267">
    <property type="entry name" value="GtrA_DPMS_TM"/>
</dbReference>
<feature type="transmembrane region" description="Helical" evidence="6">
    <location>
        <begin position="45"/>
        <end position="62"/>
    </location>
</feature>
<dbReference type="GO" id="GO:0000271">
    <property type="term" value="P:polysaccharide biosynthetic process"/>
    <property type="evidence" value="ECO:0007669"/>
    <property type="project" value="InterPro"/>
</dbReference>
<name>A0A1F5PXT9_9BACT</name>
<dbReference type="PANTHER" id="PTHR38459:SF1">
    <property type="entry name" value="PROPHAGE BACTOPRENOL-LINKED GLUCOSE TRANSLOCASE HOMOLOG"/>
    <property type="match status" value="1"/>
</dbReference>
<evidence type="ECO:0000256" key="4">
    <source>
        <dbReference type="ARBA" id="ARBA00022989"/>
    </source>
</evidence>
<evidence type="ECO:0000313" key="8">
    <source>
        <dbReference type="EMBL" id="OGE94410.1"/>
    </source>
</evidence>
<dbReference type="InterPro" id="IPR051401">
    <property type="entry name" value="GtrA_CellWall_Glycosyl"/>
</dbReference>
<comment type="subcellular location">
    <subcellularLocation>
        <location evidence="1">Membrane</location>
        <topology evidence="1">Multi-pass membrane protein</topology>
    </subcellularLocation>
</comment>
<reference evidence="8 9" key="1">
    <citation type="journal article" date="2016" name="Nat. Commun.">
        <title>Thousands of microbial genomes shed light on interconnected biogeochemical processes in an aquifer system.</title>
        <authorList>
            <person name="Anantharaman K."/>
            <person name="Brown C.T."/>
            <person name="Hug L.A."/>
            <person name="Sharon I."/>
            <person name="Castelle C.J."/>
            <person name="Probst A.J."/>
            <person name="Thomas B.C."/>
            <person name="Singh A."/>
            <person name="Wilkins M.J."/>
            <person name="Karaoz U."/>
            <person name="Brodie E.L."/>
            <person name="Williams K.H."/>
            <person name="Hubbard S.S."/>
            <person name="Banfield J.F."/>
        </authorList>
    </citation>
    <scope>NUCLEOTIDE SEQUENCE [LARGE SCALE GENOMIC DNA]</scope>
</reference>
<sequence length="144" mass="16076">MLSNLTATFNQFWRYAIIGLINTAIDFLVLNLLSYITGIYEGNGLIPLNVISFTVAVTNSYFMNKKWAFKDAAFGDAGKKFSLFLLVSIIGAILNTTVVRFVSTNIDPMFGLSQELWLNVAKILATGLSLVWNFTGYKLIVFKK</sequence>
<accession>A0A1F5PXT9</accession>
<feature type="domain" description="GtrA/DPMS transmembrane" evidence="7">
    <location>
        <begin position="14"/>
        <end position="142"/>
    </location>
</feature>
<evidence type="ECO:0000256" key="1">
    <source>
        <dbReference type="ARBA" id="ARBA00004141"/>
    </source>
</evidence>